<dbReference type="Pfam" id="PF00806">
    <property type="entry name" value="PUF"/>
    <property type="match status" value="6"/>
</dbReference>
<evidence type="ECO:0000313" key="6">
    <source>
        <dbReference type="Proteomes" id="UP000283530"/>
    </source>
</evidence>
<dbReference type="Proteomes" id="UP000283530">
    <property type="component" value="Unassembled WGS sequence"/>
</dbReference>
<evidence type="ECO:0000259" key="4">
    <source>
        <dbReference type="PROSITE" id="PS50303"/>
    </source>
</evidence>
<gene>
    <name evidence="5" type="ORF">CKAN_01199800</name>
</gene>
<evidence type="ECO:0000256" key="2">
    <source>
        <dbReference type="ARBA" id="ARBA00022845"/>
    </source>
</evidence>
<dbReference type="Gene3D" id="1.25.10.10">
    <property type="entry name" value="Leucine-rich Repeat Variant"/>
    <property type="match status" value="1"/>
</dbReference>
<evidence type="ECO:0000256" key="3">
    <source>
        <dbReference type="PROSITE-ProRule" id="PRU00317"/>
    </source>
</evidence>
<feature type="repeat" description="Pumilio" evidence="3">
    <location>
        <begin position="323"/>
        <end position="358"/>
    </location>
</feature>
<dbReference type="GO" id="GO:0003729">
    <property type="term" value="F:mRNA binding"/>
    <property type="evidence" value="ECO:0007669"/>
    <property type="project" value="TreeGrafter"/>
</dbReference>
<feature type="repeat" description="Pumilio" evidence="3">
    <location>
        <begin position="470"/>
        <end position="506"/>
    </location>
</feature>
<protein>
    <submittedName>
        <fullName evidence="5">Pumilio 12-like protein isoform X1</fullName>
    </submittedName>
</protein>
<reference evidence="5 6" key="1">
    <citation type="journal article" date="2019" name="Nat. Plants">
        <title>Stout camphor tree genome fills gaps in understanding of flowering plant genome evolution.</title>
        <authorList>
            <person name="Chaw S.M."/>
            <person name="Liu Y.C."/>
            <person name="Wu Y.W."/>
            <person name="Wang H.Y."/>
            <person name="Lin C.I."/>
            <person name="Wu C.S."/>
            <person name="Ke H.M."/>
            <person name="Chang L.Y."/>
            <person name="Hsu C.Y."/>
            <person name="Yang H.T."/>
            <person name="Sudianto E."/>
            <person name="Hsu M.H."/>
            <person name="Wu K.P."/>
            <person name="Wang L.N."/>
            <person name="Leebens-Mack J.H."/>
            <person name="Tsai I.J."/>
        </authorList>
    </citation>
    <scope>NUCLEOTIDE SEQUENCE [LARGE SCALE GENOMIC DNA]</scope>
    <source>
        <strain evidence="6">cv. Chaw 1501</strain>
        <tissue evidence="5">Young leaves</tissue>
    </source>
</reference>
<dbReference type="GO" id="GO:0005737">
    <property type="term" value="C:cytoplasm"/>
    <property type="evidence" value="ECO:0007669"/>
    <property type="project" value="TreeGrafter"/>
</dbReference>
<keyword evidence="1" id="KW-0677">Repeat</keyword>
<dbReference type="InterPro" id="IPR016024">
    <property type="entry name" value="ARM-type_fold"/>
</dbReference>
<dbReference type="InterPro" id="IPR011989">
    <property type="entry name" value="ARM-like"/>
</dbReference>
<dbReference type="PANTHER" id="PTHR12537">
    <property type="entry name" value="RNA BINDING PROTEIN PUMILIO-RELATED"/>
    <property type="match status" value="1"/>
</dbReference>
<feature type="repeat" description="Pumilio" evidence="3">
    <location>
        <begin position="540"/>
        <end position="577"/>
    </location>
</feature>
<dbReference type="PROSITE" id="PS50303">
    <property type="entry name" value="PUM_HD"/>
    <property type="match status" value="1"/>
</dbReference>
<name>A0A443NXJ6_9MAGN</name>
<evidence type="ECO:0000256" key="1">
    <source>
        <dbReference type="ARBA" id="ARBA00022737"/>
    </source>
</evidence>
<dbReference type="PROSITE" id="PS50302">
    <property type="entry name" value="PUM"/>
    <property type="match status" value="3"/>
</dbReference>
<dbReference type="STRING" id="337451.A0A443NXJ6"/>
<dbReference type="GO" id="GO:0006417">
    <property type="term" value="P:regulation of translation"/>
    <property type="evidence" value="ECO:0007669"/>
    <property type="project" value="UniProtKB-KW"/>
</dbReference>
<organism evidence="5 6">
    <name type="scientific">Cinnamomum micranthum f. kanehirae</name>
    <dbReference type="NCBI Taxonomy" id="337451"/>
    <lineage>
        <taxon>Eukaryota</taxon>
        <taxon>Viridiplantae</taxon>
        <taxon>Streptophyta</taxon>
        <taxon>Embryophyta</taxon>
        <taxon>Tracheophyta</taxon>
        <taxon>Spermatophyta</taxon>
        <taxon>Magnoliopsida</taxon>
        <taxon>Magnoliidae</taxon>
        <taxon>Laurales</taxon>
        <taxon>Lauraceae</taxon>
        <taxon>Cinnamomum</taxon>
    </lineage>
</organism>
<evidence type="ECO:0000313" key="5">
    <source>
        <dbReference type="EMBL" id="RWR83247.1"/>
    </source>
</evidence>
<proteinExistence type="predicted"/>
<dbReference type="EMBL" id="QPKB01000004">
    <property type="protein sequence ID" value="RWR83247.1"/>
    <property type="molecule type" value="Genomic_DNA"/>
</dbReference>
<keyword evidence="6" id="KW-1185">Reference proteome</keyword>
<dbReference type="SMART" id="SM00025">
    <property type="entry name" value="Pumilio"/>
    <property type="match status" value="7"/>
</dbReference>
<dbReference type="InterPro" id="IPR033133">
    <property type="entry name" value="PUM-HD"/>
</dbReference>
<dbReference type="AlphaFoldDB" id="A0A443NXJ6"/>
<comment type="caution">
    <text evidence="5">The sequence shown here is derived from an EMBL/GenBank/DDBJ whole genome shotgun (WGS) entry which is preliminary data.</text>
</comment>
<dbReference type="OrthoDB" id="668540at2759"/>
<dbReference type="PANTHER" id="PTHR12537:SF137">
    <property type="entry name" value="PUMILIO HOMOLOG 16-RELATED"/>
    <property type="match status" value="1"/>
</dbReference>
<accession>A0A443NXJ6</accession>
<dbReference type="InterPro" id="IPR001313">
    <property type="entry name" value="Pumilio_RNA-bd_rpt"/>
</dbReference>
<feature type="domain" description="PUM-HD" evidence="4">
    <location>
        <begin position="265"/>
        <end position="603"/>
    </location>
</feature>
<keyword evidence="2" id="KW-0810">Translation regulation</keyword>
<dbReference type="SUPFAM" id="SSF48371">
    <property type="entry name" value="ARM repeat"/>
    <property type="match status" value="1"/>
</dbReference>
<sequence length="621" mass="68793">MIMDGNNDSPFTSETRNNSHSLSFIEDLSHSLQNLHFGHLGLVENNHRGDERSCSLNGVSSTGFLGNRSSRNGIECAWSQASDVGGIPQREGWVVQDRDIERAYSAVQDLMNVNGDMGSLYSPNLIGLSAGHGVGPATGHIFSQLEPMGPQERGIWMTGSVGNPGVGSDTGRFPHWQETCWRINNGSIGRDEAGTGVSRHCLRQDSWGLYDGYNGSNSMREMHSPDHLTGGLSFHGSQHTRTPSAEEFSDCGNNGPYFGGTVEPLPEVVLQNFYRLQMEDLSLLEELSSGDIQVMAMDPMGCNYLLRILALRKPFTINKILNGILEVVFDVMNDQIGNLLFQRLLKCCNGNQIERIIARVTECEHLLMNAANTKSGTHSIQKLVKFAKKFDPMIGRLTLALIPRLHALMTNPHGCHVVICLSQIQGCHYPLLYEAIVKHCLKLATEERGCVTLNKCINNSKSPFRAKLLTLISNNSVFLSQDPYGNFVVQHVLELEVPDITRNVCHKLKGNYARLSIQKAGSHVVEKCLLSSERDCIIRELVNSDKLDQLARDQYGNYVIQTALKSSKGSLRITLVKELMKHARSLRCHPYGRKVINFLSSSWISSSEGIKAPIKSFVDDG</sequence>